<proteinExistence type="predicted"/>
<accession>A0A067CXQ5</accession>
<dbReference type="EMBL" id="KK583189">
    <property type="protein sequence ID" value="KDO35263.1"/>
    <property type="molecule type" value="Genomic_DNA"/>
</dbReference>
<dbReference type="GeneID" id="24122769"/>
<dbReference type="Proteomes" id="UP000030745">
    <property type="component" value="Unassembled WGS sequence"/>
</dbReference>
<dbReference type="RefSeq" id="XP_012193614.1">
    <property type="nucleotide sequence ID" value="XM_012338224.1"/>
</dbReference>
<dbReference type="AlphaFoldDB" id="A0A067CXQ5"/>
<protein>
    <submittedName>
        <fullName evidence="1">Uncharacterized protein</fullName>
    </submittedName>
</protein>
<reference evidence="1 2" key="1">
    <citation type="journal article" date="2013" name="PLoS Genet.">
        <title>Distinctive expansion of potential virulence genes in the genome of the oomycete fish pathogen Saprolegnia parasitica.</title>
        <authorList>
            <person name="Jiang R.H."/>
            <person name="de Bruijn I."/>
            <person name="Haas B.J."/>
            <person name="Belmonte R."/>
            <person name="Lobach L."/>
            <person name="Christie J."/>
            <person name="van den Ackerveken G."/>
            <person name="Bottin A."/>
            <person name="Bulone V."/>
            <person name="Diaz-Moreno S.M."/>
            <person name="Dumas B."/>
            <person name="Fan L."/>
            <person name="Gaulin E."/>
            <person name="Govers F."/>
            <person name="Grenville-Briggs L.J."/>
            <person name="Horner N.R."/>
            <person name="Levin J.Z."/>
            <person name="Mammella M."/>
            <person name="Meijer H.J."/>
            <person name="Morris P."/>
            <person name="Nusbaum C."/>
            <person name="Oome S."/>
            <person name="Phillips A.J."/>
            <person name="van Rooyen D."/>
            <person name="Rzeszutek E."/>
            <person name="Saraiva M."/>
            <person name="Secombes C.J."/>
            <person name="Seidl M.F."/>
            <person name="Snel B."/>
            <person name="Stassen J.H."/>
            <person name="Sykes S."/>
            <person name="Tripathy S."/>
            <person name="van den Berg H."/>
            <person name="Vega-Arreguin J.C."/>
            <person name="Wawra S."/>
            <person name="Young S.K."/>
            <person name="Zeng Q."/>
            <person name="Dieguez-Uribeondo J."/>
            <person name="Russ C."/>
            <person name="Tyler B.M."/>
            <person name="van West P."/>
        </authorList>
    </citation>
    <scope>NUCLEOTIDE SEQUENCE [LARGE SCALE GENOMIC DNA]</scope>
    <source>
        <strain evidence="1 2">CBS 223.65</strain>
    </source>
</reference>
<organism evidence="1 2">
    <name type="scientific">Saprolegnia parasitica (strain CBS 223.65)</name>
    <dbReference type="NCBI Taxonomy" id="695850"/>
    <lineage>
        <taxon>Eukaryota</taxon>
        <taxon>Sar</taxon>
        <taxon>Stramenopiles</taxon>
        <taxon>Oomycota</taxon>
        <taxon>Saprolegniomycetes</taxon>
        <taxon>Saprolegniales</taxon>
        <taxon>Saprolegniaceae</taxon>
        <taxon>Saprolegnia</taxon>
    </lineage>
</organism>
<keyword evidence="2" id="KW-1185">Reference proteome</keyword>
<sequence>MKTFTKLITVGGLVVAGVAVTTGPLAEWNSRREGLQYLQNIEKNAKKAQH</sequence>
<evidence type="ECO:0000313" key="2">
    <source>
        <dbReference type="Proteomes" id="UP000030745"/>
    </source>
</evidence>
<evidence type="ECO:0000313" key="1">
    <source>
        <dbReference type="EMBL" id="KDO35263.1"/>
    </source>
</evidence>
<gene>
    <name evidence="1" type="ORF">SPRG_00109</name>
</gene>
<name>A0A067CXQ5_SAPPC</name>
<dbReference type="KEGG" id="spar:SPRG_00109"/>
<dbReference type="VEuPathDB" id="FungiDB:SPRG_00109"/>